<gene>
    <name evidence="5" type="ORF">D6C84_07894</name>
</gene>
<feature type="region of interest" description="Disordered" evidence="3">
    <location>
        <begin position="496"/>
        <end position="525"/>
    </location>
</feature>
<feature type="domain" description="Apple" evidence="4">
    <location>
        <begin position="444"/>
        <end position="510"/>
    </location>
</feature>
<dbReference type="Proteomes" id="UP000310039">
    <property type="component" value="Unassembled WGS sequence"/>
</dbReference>
<dbReference type="GO" id="GO:0006508">
    <property type="term" value="P:proteolysis"/>
    <property type="evidence" value="ECO:0007669"/>
    <property type="project" value="InterPro"/>
</dbReference>
<accession>A0A4S9XIG1</accession>
<dbReference type="GO" id="GO:0005576">
    <property type="term" value="C:extracellular region"/>
    <property type="evidence" value="ECO:0007669"/>
    <property type="project" value="InterPro"/>
</dbReference>
<reference evidence="5 6" key="1">
    <citation type="submission" date="2018-10" db="EMBL/GenBank/DDBJ databases">
        <title>Fifty Aureobasidium pullulans genomes reveal a recombining polyextremotolerant generalist.</title>
        <authorList>
            <person name="Gostincar C."/>
            <person name="Turk M."/>
            <person name="Zajc J."/>
            <person name="Gunde-Cimerman N."/>
        </authorList>
    </citation>
    <scope>NUCLEOTIDE SEQUENCE [LARGE SCALE GENOMIC DNA]</scope>
    <source>
        <strain evidence="5 6">EXF-3403</strain>
    </source>
</reference>
<dbReference type="InterPro" id="IPR057230">
    <property type="entry name" value="DUF7908"/>
</dbReference>
<keyword evidence="1" id="KW-0677">Repeat</keyword>
<comment type="caution">
    <text evidence="5">The sequence shown here is derived from an EMBL/GenBank/DDBJ whole genome shotgun (WGS) entry which is preliminary data.</text>
</comment>
<dbReference type="Pfam" id="PF25485">
    <property type="entry name" value="DUF7908"/>
    <property type="match status" value="1"/>
</dbReference>
<dbReference type="InterPro" id="IPR000177">
    <property type="entry name" value="Apple"/>
</dbReference>
<feature type="region of interest" description="Disordered" evidence="3">
    <location>
        <begin position="1063"/>
        <end position="1084"/>
    </location>
</feature>
<evidence type="ECO:0000259" key="4">
    <source>
        <dbReference type="SMART" id="SM00223"/>
    </source>
</evidence>
<evidence type="ECO:0000313" key="6">
    <source>
        <dbReference type="Proteomes" id="UP000310039"/>
    </source>
</evidence>
<evidence type="ECO:0000256" key="1">
    <source>
        <dbReference type="ARBA" id="ARBA00022737"/>
    </source>
</evidence>
<dbReference type="SMART" id="SM00223">
    <property type="entry name" value="APPLE"/>
    <property type="match status" value="1"/>
</dbReference>
<protein>
    <recommendedName>
        <fullName evidence="4">Apple domain-containing protein</fullName>
    </recommendedName>
</protein>
<name>A0A4S9XIG1_AURPU</name>
<feature type="compositionally biased region" description="Low complexity" evidence="3">
    <location>
        <begin position="401"/>
        <end position="425"/>
    </location>
</feature>
<organism evidence="5 6">
    <name type="scientific">Aureobasidium pullulans</name>
    <name type="common">Black yeast</name>
    <name type="synonym">Pullularia pullulans</name>
    <dbReference type="NCBI Taxonomy" id="5580"/>
    <lineage>
        <taxon>Eukaryota</taxon>
        <taxon>Fungi</taxon>
        <taxon>Dikarya</taxon>
        <taxon>Ascomycota</taxon>
        <taxon>Pezizomycotina</taxon>
        <taxon>Dothideomycetes</taxon>
        <taxon>Dothideomycetidae</taxon>
        <taxon>Dothideales</taxon>
        <taxon>Saccotheciaceae</taxon>
        <taxon>Aureobasidium</taxon>
    </lineage>
</organism>
<dbReference type="Gene3D" id="3.50.4.10">
    <property type="entry name" value="Hepatocyte Growth Factor"/>
    <property type="match status" value="4"/>
</dbReference>
<feature type="region of interest" description="Disordered" evidence="3">
    <location>
        <begin position="401"/>
        <end position="428"/>
    </location>
</feature>
<evidence type="ECO:0000313" key="5">
    <source>
        <dbReference type="EMBL" id="THZ79382.1"/>
    </source>
</evidence>
<evidence type="ECO:0000256" key="2">
    <source>
        <dbReference type="ARBA" id="ARBA00023157"/>
    </source>
</evidence>
<dbReference type="EMBL" id="QZBT01000146">
    <property type="protein sequence ID" value="THZ79382.1"/>
    <property type="molecule type" value="Genomic_DNA"/>
</dbReference>
<dbReference type="Pfam" id="PF14295">
    <property type="entry name" value="PAN_4"/>
    <property type="match status" value="4"/>
</dbReference>
<sequence>MAFDTPLHFVVRPLKAETKMIPRRFLSVASAFSFFSQACSAETITLTTHVGACSATYTSGTSTTVIESTVTVQPTPWTDVAANGGAPFVIRLEQVDASGYPDQDPAPYWLTYNGNTTTNSSLAAVYFITEGRLSTQNGSHVATNINVVDQAFGITDYPLPINTTFSVRNRMLNWTNPLFTNGTAQFYKLPPGLLDNALILAKFLGPMEAQRSWSPVILYVEPLVNNGTGVTPSVSSQASGSPLSTVSGLLPSSVASSSGTVAQSSISGPSASSSAAVAASSIQSQLSSQLSSVASGASSASSMASMSSQSPSAISSGPVSVSSMQSMASSSASSVLSSIAAGVSSVPAGVSSSAVGGASSSATSIPLSGSASISGIGPVIIPSSSGVSTTTIPAAVSSAGSSSASSASSSATPTTLPPQTTYTCPSSDNQMVQANTGGMYTIGCNEEVSGGGVLAGSAPDFNGCMTLCDQTTGCTAWTFNGNCYLKTGASSSEFSFQPGTQGTVSGIRSVPARPGGTGPSSSSLVSSAGQSSFSVARPSSSSAVPAVSSISPAVSSVAPVSSVSAASSRVSSSTPGMSSSAPASVISSSASSIRSSVSSALSSVVSSVRSSATSVGSSATSVVSSASSAASAASSSRAASSSAAASSSSSRTSSAPAAASSIADSTYSCPAVNGTSVLASTGGTYEIRCAGETTGGGTLAGAARDFNHCMTLCDQRAGCGAWTYTGNCYLKLSGTIRFQTGTFPANQVAGIRNGQASGAPSSAPAAAVSSTAVAASSSVPVSYATAISSATSAPSSAPSQVSYSCPSVDGQTVVDSTGGTYTIKCDSDTTSGGQLAGPAADFNACMTKCDNTAGCGGWTYQGNCYLKLAGDLQFVNAPAGQVAGIRNGQAVGAGSVTSTSSSVAPVFTPSGSAVPKCPAIDGTTVTDPIGARYGVSCGGDSQGRLITNVGATGGGIQDCFLACDRTDQCTAFTYSGDSTMTLGTCYLKYEAGAVSSSGVDTIALAILVSPAPGGAGAASMTSSASSVPVAASSSRAAASSAPAAASSSRAAASSAAASSAAAATTPLPSGGGSPTVVNPDGSTSTYNGLLASPTRCDFGDPLNTEEDDTYCEVDLPFSMRIYQGSSTKTFPSTNGLLSLDQGSIIYNNAPGLPNQFLPPNTAAPFFDDLIKNGDNLDMGIFFQTTATTVTYEYRLARGGTYENYHFTLSYDSTKPGVFVYRYYEIGGDQGSGSANIGIQGLAADGKTATAVNFALNKLGAVVVGSTLTCDTSVTPANCVRS</sequence>
<proteinExistence type="predicted"/>
<dbReference type="InterPro" id="IPR003609">
    <property type="entry name" value="Pan_app"/>
</dbReference>
<evidence type="ECO:0000256" key="3">
    <source>
        <dbReference type="SAM" id="MobiDB-lite"/>
    </source>
</evidence>
<keyword evidence="2" id="KW-1015">Disulfide bond</keyword>
<feature type="compositionally biased region" description="Polar residues" evidence="3">
    <location>
        <begin position="496"/>
        <end position="506"/>
    </location>
</feature>